<reference evidence="1" key="1">
    <citation type="journal article" date="2020" name="New Phytol.">
        <title>Comparative genomics reveals dynamic genome evolution in host specialist ectomycorrhizal fungi.</title>
        <authorList>
            <person name="Lofgren L.A."/>
            <person name="Nguyen N.H."/>
            <person name="Vilgalys R."/>
            <person name="Ruytinx J."/>
            <person name="Liao H.L."/>
            <person name="Branco S."/>
            <person name="Kuo A."/>
            <person name="LaButti K."/>
            <person name="Lipzen A."/>
            <person name="Andreopoulos W."/>
            <person name="Pangilinan J."/>
            <person name="Riley R."/>
            <person name="Hundley H."/>
            <person name="Na H."/>
            <person name="Barry K."/>
            <person name="Grigoriev I.V."/>
            <person name="Stajich J.E."/>
            <person name="Kennedy P.G."/>
        </authorList>
    </citation>
    <scope>NUCLEOTIDE SEQUENCE</scope>
    <source>
        <strain evidence="1">MN1</strain>
    </source>
</reference>
<organism evidence="1 2">
    <name type="scientific">Suillus subaureus</name>
    <dbReference type="NCBI Taxonomy" id="48587"/>
    <lineage>
        <taxon>Eukaryota</taxon>
        <taxon>Fungi</taxon>
        <taxon>Dikarya</taxon>
        <taxon>Basidiomycota</taxon>
        <taxon>Agaricomycotina</taxon>
        <taxon>Agaricomycetes</taxon>
        <taxon>Agaricomycetidae</taxon>
        <taxon>Boletales</taxon>
        <taxon>Suillineae</taxon>
        <taxon>Suillaceae</taxon>
        <taxon>Suillus</taxon>
    </lineage>
</organism>
<gene>
    <name evidence="1" type="ORF">BJ212DRAFT_1410332</name>
</gene>
<keyword evidence="2" id="KW-1185">Reference proteome</keyword>
<proteinExistence type="predicted"/>
<protein>
    <submittedName>
        <fullName evidence="1">Uncharacterized protein</fullName>
    </submittedName>
</protein>
<evidence type="ECO:0000313" key="1">
    <source>
        <dbReference type="EMBL" id="KAG1795579.1"/>
    </source>
</evidence>
<name>A0A9P7AU91_9AGAM</name>
<comment type="caution">
    <text evidence="1">The sequence shown here is derived from an EMBL/GenBank/DDBJ whole genome shotgun (WGS) entry which is preliminary data.</text>
</comment>
<sequence>MHLLLELHEDGHTIDTGLLESMDILDQHDTNRPSETADYHVLVTSHHLVSQTKHLSLQRQSSRLSISSFVKVGYPGVIYAQGLPTSNLCTVCP</sequence>
<dbReference type="AlphaFoldDB" id="A0A9P7AU91"/>
<dbReference type="GeneID" id="64631492"/>
<dbReference type="EMBL" id="JABBWG010000309">
    <property type="protein sequence ID" value="KAG1795579.1"/>
    <property type="molecule type" value="Genomic_DNA"/>
</dbReference>
<evidence type="ECO:0000313" key="2">
    <source>
        <dbReference type="Proteomes" id="UP000807769"/>
    </source>
</evidence>
<dbReference type="Proteomes" id="UP000807769">
    <property type="component" value="Unassembled WGS sequence"/>
</dbReference>
<dbReference type="RefSeq" id="XP_041185253.1">
    <property type="nucleotide sequence ID" value="XM_041337476.1"/>
</dbReference>
<accession>A0A9P7AU91</accession>
<dbReference type="OrthoDB" id="432412at2759"/>